<feature type="compositionally biased region" description="Basic and acidic residues" evidence="8">
    <location>
        <begin position="257"/>
        <end position="276"/>
    </location>
</feature>
<dbReference type="GO" id="GO:0005681">
    <property type="term" value="C:spliceosomal complex"/>
    <property type="evidence" value="ECO:0007669"/>
    <property type="project" value="UniProtKB-KW"/>
</dbReference>
<comment type="subcellular location">
    <subcellularLocation>
        <location evidence="1 7">Nucleus</location>
    </subcellularLocation>
</comment>
<keyword evidence="6 7" id="KW-0539">Nucleus</keyword>
<dbReference type="Pfam" id="PF03371">
    <property type="entry name" value="PRP38"/>
    <property type="match status" value="1"/>
</dbReference>
<comment type="function">
    <text evidence="7">Required for pre-mRNA splicing.</text>
</comment>
<keyword evidence="10" id="KW-1185">Reference proteome</keyword>
<dbReference type="GO" id="GO:0000398">
    <property type="term" value="P:mRNA splicing, via spliceosome"/>
    <property type="evidence" value="ECO:0007669"/>
    <property type="project" value="UniProtKB-UniRule"/>
</dbReference>
<keyword evidence="3 7" id="KW-0507">mRNA processing</keyword>
<evidence type="ECO:0000256" key="5">
    <source>
        <dbReference type="ARBA" id="ARBA00023187"/>
    </source>
</evidence>
<evidence type="ECO:0000256" key="6">
    <source>
        <dbReference type="ARBA" id="ARBA00023242"/>
    </source>
</evidence>
<keyword evidence="5 7" id="KW-0508">mRNA splicing</keyword>
<feature type="compositionally biased region" description="Low complexity" evidence="8">
    <location>
        <begin position="321"/>
        <end position="333"/>
    </location>
</feature>
<reference evidence="9 10" key="1">
    <citation type="submission" date="2019-01" db="EMBL/GenBank/DDBJ databases">
        <authorList>
            <person name="Ferrante I. M."/>
        </authorList>
    </citation>
    <scope>NUCLEOTIDE SEQUENCE [LARGE SCALE GENOMIC DNA]</scope>
    <source>
        <strain evidence="9 10">B856</strain>
    </source>
</reference>
<evidence type="ECO:0000256" key="4">
    <source>
        <dbReference type="ARBA" id="ARBA00022728"/>
    </source>
</evidence>
<dbReference type="PANTHER" id="PTHR23142">
    <property type="entry name" value="PRE-MRNA-SPLICING FACTOR 38A-RELATED"/>
    <property type="match status" value="1"/>
</dbReference>
<evidence type="ECO:0000256" key="7">
    <source>
        <dbReference type="RuleBase" id="RU367025"/>
    </source>
</evidence>
<evidence type="ECO:0000256" key="1">
    <source>
        <dbReference type="ARBA" id="ARBA00004123"/>
    </source>
</evidence>
<evidence type="ECO:0000256" key="3">
    <source>
        <dbReference type="ARBA" id="ARBA00022664"/>
    </source>
</evidence>
<evidence type="ECO:0000256" key="8">
    <source>
        <dbReference type="SAM" id="MobiDB-lite"/>
    </source>
</evidence>
<proteinExistence type="inferred from homology"/>
<gene>
    <name evidence="9" type="ORF">PSNMU_V1.4_AUG-EV-PASAV3_0083160</name>
</gene>
<feature type="compositionally biased region" description="Basic residues" evidence="8">
    <location>
        <begin position="303"/>
        <end position="314"/>
    </location>
</feature>
<dbReference type="Proteomes" id="UP000291116">
    <property type="component" value="Unassembled WGS sequence"/>
</dbReference>
<organism evidence="9 10">
    <name type="scientific">Pseudo-nitzschia multistriata</name>
    <dbReference type="NCBI Taxonomy" id="183589"/>
    <lineage>
        <taxon>Eukaryota</taxon>
        <taxon>Sar</taxon>
        <taxon>Stramenopiles</taxon>
        <taxon>Ochrophyta</taxon>
        <taxon>Bacillariophyta</taxon>
        <taxon>Bacillariophyceae</taxon>
        <taxon>Bacillariophycidae</taxon>
        <taxon>Bacillariales</taxon>
        <taxon>Bacillariaceae</taxon>
        <taxon>Pseudo-nitzschia</taxon>
    </lineage>
</organism>
<sequence length="370" mass="41704">MANVTDPLIKSIQGSDPQNLMEYITRQKIYDSRFWKEQCFGLTVADVMERAVETLTCVGGTYSGMGKPTKFLSLVLKLLQLQPDYELIRTFLEQTHFKYLRALGAFYLRLTGRPQDIYELLDPLYADYSKLKYRGVNEWKLVHLDEFVDELLTNSFCCGIAMPRLPARETLQEAGYLEEGPRRTALHDALTRAGGIKEYLRIKVDEEASARKSGINDAVNDSAFGGAISLWEKRYGKLKPIERGEDDENGNTNENLESTRDNEVVGGDNHETESERGTGQNNSEGRLGKRKAADTDADSVEAKKKKKKEKKKSSKYGSLFKSSAVDSSKNSNSMLPKDEEGTQSSKSVDQNSDEYWNELRSSLGMNPLKK</sequence>
<keyword evidence="4 7" id="KW-0747">Spliceosome</keyword>
<dbReference type="EMBL" id="CAACVS010000346">
    <property type="protein sequence ID" value="VEU41394.1"/>
    <property type="molecule type" value="Genomic_DNA"/>
</dbReference>
<protein>
    <recommendedName>
        <fullName evidence="7">Pre-mRNA-splicing factor 38</fullName>
    </recommendedName>
</protein>
<dbReference type="AlphaFoldDB" id="A0A448ZH85"/>
<name>A0A448ZH85_9STRA</name>
<accession>A0A448ZH85</accession>
<evidence type="ECO:0000256" key="2">
    <source>
        <dbReference type="ARBA" id="ARBA00006164"/>
    </source>
</evidence>
<feature type="region of interest" description="Disordered" evidence="8">
    <location>
        <begin position="241"/>
        <end position="370"/>
    </location>
</feature>
<dbReference type="InterPro" id="IPR005037">
    <property type="entry name" value="PRP38"/>
</dbReference>
<evidence type="ECO:0000313" key="9">
    <source>
        <dbReference type="EMBL" id="VEU41394.1"/>
    </source>
</evidence>
<comment type="similarity">
    <text evidence="2 7">Belongs to the PRP38 family.</text>
</comment>
<dbReference type="OrthoDB" id="190958at2759"/>
<evidence type="ECO:0000313" key="10">
    <source>
        <dbReference type="Proteomes" id="UP000291116"/>
    </source>
</evidence>